<protein>
    <submittedName>
        <fullName evidence="1">Uncharacterized protein</fullName>
    </submittedName>
</protein>
<gene>
    <name evidence="1" type="ORF">Taro_047936</name>
</gene>
<sequence length="191" mass="21568">MALQYSLLPLLVLLLLLALFLDLIAWPIFSTTAPERSTPKCLKILIRNIDFFIATELRLHKGKPLLLLRSEKLGAVATQTAGDDRCGHGFRWESLWRVETEGEEKESSRNFCGKEEEGSNLQRVEKVFHSGLPVRIVFTIEERGSVDRLTFNVALGYHGSLLFRSLDLFFVEETRSDTTCCPVDKPRGGEG</sequence>
<keyword evidence="2" id="KW-1185">Reference proteome</keyword>
<proteinExistence type="predicted"/>
<reference evidence="1" key="1">
    <citation type="submission" date="2017-07" db="EMBL/GenBank/DDBJ databases">
        <title>Taro Niue Genome Assembly and Annotation.</title>
        <authorList>
            <person name="Atibalentja N."/>
            <person name="Keating K."/>
            <person name="Fields C.J."/>
        </authorList>
    </citation>
    <scope>NUCLEOTIDE SEQUENCE</scope>
    <source>
        <strain evidence="1">Niue_2</strain>
        <tissue evidence="1">Leaf</tissue>
    </source>
</reference>
<dbReference type="Proteomes" id="UP000652761">
    <property type="component" value="Unassembled WGS sequence"/>
</dbReference>
<name>A0A843X5Z2_COLES</name>
<accession>A0A843X5Z2</accession>
<evidence type="ECO:0000313" key="2">
    <source>
        <dbReference type="Proteomes" id="UP000652761"/>
    </source>
</evidence>
<comment type="caution">
    <text evidence="1">The sequence shown here is derived from an EMBL/GenBank/DDBJ whole genome shotgun (WGS) entry which is preliminary data.</text>
</comment>
<organism evidence="1 2">
    <name type="scientific">Colocasia esculenta</name>
    <name type="common">Wild taro</name>
    <name type="synonym">Arum esculentum</name>
    <dbReference type="NCBI Taxonomy" id="4460"/>
    <lineage>
        <taxon>Eukaryota</taxon>
        <taxon>Viridiplantae</taxon>
        <taxon>Streptophyta</taxon>
        <taxon>Embryophyta</taxon>
        <taxon>Tracheophyta</taxon>
        <taxon>Spermatophyta</taxon>
        <taxon>Magnoliopsida</taxon>
        <taxon>Liliopsida</taxon>
        <taxon>Araceae</taxon>
        <taxon>Aroideae</taxon>
        <taxon>Colocasieae</taxon>
        <taxon>Colocasia</taxon>
    </lineage>
</organism>
<evidence type="ECO:0000313" key="1">
    <source>
        <dbReference type="EMBL" id="MQM15001.1"/>
    </source>
</evidence>
<dbReference type="AlphaFoldDB" id="A0A843X5Z2"/>
<dbReference type="EMBL" id="NMUH01006318">
    <property type="protein sequence ID" value="MQM15001.1"/>
    <property type="molecule type" value="Genomic_DNA"/>
</dbReference>